<dbReference type="Gene3D" id="3.10.100.10">
    <property type="entry name" value="Mannose-Binding Protein A, subunit A"/>
    <property type="match status" value="1"/>
</dbReference>
<dbReference type="Pfam" id="PF00059">
    <property type="entry name" value="Lectin_C"/>
    <property type="match status" value="1"/>
</dbReference>
<reference evidence="3" key="1">
    <citation type="submission" date="2025-08" db="UniProtKB">
        <authorList>
            <consortium name="Ensembl"/>
        </authorList>
    </citation>
    <scope>IDENTIFICATION</scope>
</reference>
<dbReference type="SUPFAM" id="SSF56436">
    <property type="entry name" value="C-type lectin-like"/>
    <property type="match status" value="1"/>
</dbReference>
<dbReference type="SMART" id="SM00034">
    <property type="entry name" value="CLECT"/>
    <property type="match status" value="1"/>
</dbReference>
<evidence type="ECO:0000313" key="4">
    <source>
        <dbReference type="Proteomes" id="UP000694402"/>
    </source>
</evidence>
<keyword evidence="1" id="KW-0732">Signal</keyword>
<dbReference type="PANTHER" id="PTHR22803">
    <property type="entry name" value="MANNOSE, PHOSPHOLIPASE, LECTIN RECEPTOR RELATED"/>
    <property type="match status" value="1"/>
</dbReference>
<accession>A0A8C8GYN0</accession>
<evidence type="ECO:0000313" key="3">
    <source>
        <dbReference type="Ensembl" id="ENSOTSP00005056927.2"/>
    </source>
</evidence>
<dbReference type="GeneTree" id="ENSGT00940000161814"/>
<feature type="chain" id="PRO_5044333264" description="C-type lectin domain-containing protein" evidence="1">
    <location>
        <begin position="38"/>
        <end position="196"/>
    </location>
</feature>
<feature type="domain" description="C-type lectin" evidence="2">
    <location>
        <begin position="53"/>
        <end position="185"/>
    </location>
</feature>
<name>A0A8C8GYN0_ONCTS</name>
<keyword evidence="4" id="KW-1185">Reference proteome</keyword>
<dbReference type="Ensembl" id="ENSOTST00005061978.2">
    <property type="protein sequence ID" value="ENSOTSP00005056927.2"/>
    <property type="gene ID" value="ENSOTSG00005027479.2"/>
</dbReference>
<proteinExistence type="predicted"/>
<evidence type="ECO:0000256" key="1">
    <source>
        <dbReference type="SAM" id="SignalP"/>
    </source>
</evidence>
<dbReference type="InterPro" id="IPR016187">
    <property type="entry name" value="CTDL_fold"/>
</dbReference>
<sequence>MVLYQNHLVYYGWIFRDSMTMLTSLLLLSAAFALGDANSLVEEDLCPSGWTKYGSHCLMFVKTTRSWPEAERYCVSLGDQLVSVPNVVKYLGANLASVHSSEEDQFLQALVLVKTVGFPPTWIGGFYSVQDRRWFWSDGSDFDHQNWAKGRPGAGARESCVHINFGGQQRWDNALCERSLPSVCSLRLLPLRQSIH</sequence>
<gene>
    <name evidence="3" type="primary">LOC121847387</name>
</gene>
<dbReference type="CDD" id="cd00037">
    <property type="entry name" value="CLECT"/>
    <property type="match status" value="1"/>
</dbReference>
<protein>
    <recommendedName>
        <fullName evidence="2">C-type lectin domain-containing protein</fullName>
    </recommendedName>
</protein>
<reference evidence="3" key="2">
    <citation type="submission" date="2025-09" db="UniProtKB">
        <authorList>
            <consortium name="Ensembl"/>
        </authorList>
    </citation>
    <scope>IDENTIFICATION</scope>
</reference>
<dbReference type="InterPro" id="IPR050111">
    <property type="entry name" value="C-type_lectin/snaclec_domain"/>
</dbReference>
<evidence type="ECO:0000259" key="2">
    <source>
        <dbReference type="PROSITE" id="PS50041"/>
    </source>
</evidence>
<organism evidence="3 4">
    <name type="scientific">Oncorhynchus tshawytscha</name>
    <name type="common">Chinook salmon</name>
    <name type="synonym">Salmo tshawytscha</name>
    <dbReference type="NCBI Taxonomy" id="74940"/>
    <lineage>
        <taxon>Eukaryota</taxon>
        <taxon>Metazoa</taxon>
        <taxon>Chordata</taxon>
        <taxon>Craniata</taxon>
        <taxon>Vertebrata</taxon>
        <taxon>Euteleostomi</taxon>
        <taxon>Actinopterygii</taxon>
        <taxon>Neopterygii</taxon>
        <taxon>Teleostei</taxon>
        <taxon>Protacanthopterygii</taxon>
        <taxon>Salmoniformes</taxon>
        <taxon>Salmonidae</taxon>
        <taxon>Salmoninae</taxon>
        <taxon>Oncorhynchus</taxon>
    </lineage>
</organism>
<feature type="signal peptide" evidence="1">
    <location>
        <begin position="1"/>
        <end position="37"/>
    </location>
</feature>
<dbReference type="PROSITE" id="PS50041">
    <property type="entry name" value="C_TYPE_LECTIN_2"/>
    <property type="match status" value="1"/>
</dbReference>
<dbReference type="InterPro" id="IPR016186">
    <property type="entry name" value="C-type_lectin-like/link_sf"/>
</dbReference>
<dbReference type="Proteomes" id="UP000694402">
    <property type="component" value="Unassembled WGS sequence"/>
</dbReference>
<dbReference type="AlphaFoldDB" id="A0A8C8GYN0"/>
<dbReference type="InterPro" id="IPR001304">
    <property type="entry name" value="C-type_lectin-like"/>
</dbReference>